<evidence type="ECO:0000256" key="4">
    <source>
        <dbReference type="ARBA" id="ARBA00022840"/>
    </source>
</evidence>
<reference evidence="9 10" key="1">
    <citation type="submission" date="2015-06" db="EMBL/GenBank/DDBJ databases">
        <title>Genome sequencing of Cronobacter sp. strain DJ34 isolated from petroleum contaminated sludge of Duliajan Oil Fields, Assam, India.</title>
        <authorList>
            <person name="Pal S."/>
            <person name="Banerjee T.D."/>
            <person name="Roy A."/>
            <person name="Sar P."/>
            <person name="Kazy S.K."/>
        </authorList>
    </citation>
    <scope>NUCLEOTIDE SEQUENCE [LARGE SCALE GENOMIC DNA]</scope>
    <source>
        <strain evidence="9 10">DJ34</strain>
    </source>
</reference>
<dbReference type="SMART" id="SM00382">
    <property type="entry name" value="AAA"/>
    <property type="match status" value="1"/>
</dbReference>
<dbReference type="GO" id="GO:0016020">
    <property type="term" value="C:membrane"/>
    <property type="evidence" value="ECO:0007669"/>
    <property type="project" value="InterPro"/>
</dbReference>
<dbReference type="GO" id="GO:0009401">
    <property type="term" value="P:phosphoenolpyruvate-dependent sugar phosphotransferase system"/>
    <property type="evidence" value="ECO:0007669"/>
    <property type="project" value="InterPro"/>
</dbReference>
<dbReference type="Pfam" id="PF03610">
    <property type="entry name" value="EIIA-man"/>
    <property type="match status" value="1"/>
</dbReference>
<evidence type="ECO:0000256" key="2">
    <source>
        <dbReference type="ARBA" id="ARBA00022741"/>
    </source>
</evidence>
<dbReference type="InterPro" id="IPR002078">
    <property type="entry name" value="Sigma_54_int"/>
</dbReference>
<evidence type="ECO:0000259" key="8">
    <source>
        <dbReference type="PROSITE" id="PS51372"/>
    </source>
</evidence>
<dbReference type="InterPro" id="IPR036634">
    <property type="entry name" value="PRD_sf"/>
</dbReference>
<feature type="domain" description="Sigma-54 factor interaction" evidence="6">
    <location>
        <begin position="102"/>
        <end position="336"/>
    </location>
</feature>
<dbReference type="PROSITE" id="PS51372">
    <property type="entry name" value="PRD_2"/>
    <property type="match status" value="1"/>
</dbReference>
<dbReference type="OrthoDB" id="9771372at2"/>
<dbReference type="Proteomes" id="UP000037315">
    <property type="component" value="Unassembled WGS sequence"/>
</dbReference>
<dbReference type="InterPro" id="IPR036662">
    <property type="entry name" value="PTS_EIIA_man-typ_sf"/>
</dbReference>
<evidence type="ECO:0000256" key="5">
    <source>
        <dbReference type="SAM" id="Coils"/>
    </source>
</evidence>
<sequence>MNKDLIFQWLEKECGQRQLTAADTSDFSAMQIASHFRQKRNIVSHHLNNLHREQRVVKINSRPVLFLPVNQLRERHGLAVRQMEYASLAGLLEDRQDSLETLIGAQGSLQEAIRQCKAAISYPGSGLPVLLKGPTGTGKSFLAGRLWRYAIEQHILAPDAPFQVFNCAEYANNPELLTSKLFGHVKGAFTGADRNVEGLIEASDGGVLFIDEVHRLTPEGQEKLFHFMDNGTWRRLGESSQERRACVRLIFATTEAPDKHFLATFIRRIPMIVKILPVAERGQYERMAFIWHFFQTQARQLKHDLAVDGEIMQLLLEEPVEGNVGGLENLIKNVCANAWAFGLRREGILEVKAGHIPDKLLPGRPLLPLLNQEKVIILRDSQGVPALPGRQQEYERLTRNVCGLCLELTRENISSRAFGKLVYQNVTQYLDALMNKESEMAQQEKRLRFIEDAGKLIAANYDLSLSGEFAFLTGRYLTSLPLTLREPDEASQQIMTNWLAQEAGLAHRVAQKLIEVIVAKYDLLITVLDRVAITAIVSNAIDATVNSKIKAVIVAHGYSTASSIASVANRLIGEKIYHAIDMPVDVAFSDVSRAILDYLQHTDTSAGVMILIDMGYSREIADTLLDAIYGPLVVIDNVTTRLALNIASEIALSKSIESIAEEIVPLNRSSWDIHYPRHKKEKALLVTCITGIGTAFKFKSLMEKSLLADFNINIIACEFTRLKHQPNALFTQYDVIAIIGTLDPQVEGVPYMGIEELLGEQGHANLTQLLSGYLTEKQINAINQNMVREFSLHNVVNSLTILNASKTLSYIEEIIAEWQQALGFTFSNNLIIGLYVHLSCMIERLVMRNEITHYRNLDRFTERHGDFIAMVNRSFQRFKSLYNIALPVAEIGYIHDIFELRVAEFSQ</sequence>
<dbReference type="PANTHER" id="PTHR32071:SF38">
    <property type="entry name" value="PSP OPERON TRANSCRIPTIONAL ACTIVATOR"/>
    <property type="match status" value="1"/>
</dbReference>
<name>A0A0J8VPS6_9ENTR</name>
<keyword evidence="10" id="KW-1185">Reference proteome</keyword>
<dbReference type="Gene3D" id="3.40.50.300">
    <property type="entry name" value="P-loop containing nucleotide triphosphate hydrolases"/>
    <property type="match status" value="1"/>
</dbReference>
<dbReference type="Gene3D" id="1.10.1790.10">
    <property type="entry name" value="PRD domain"/>
    <property type="match status" value="1"/>
</dbReference>
<dbReference type="InterPro" id="IPR003593">
    <property type="entry name" value="AAA+_ATPase"/>
</dbReference>
<protein>
    <submittedName>
        <fullName evidence="9">Membrane protein</fullName>
    </submittedName>
</protein>
<dbReference type="CDD" id="cd00009">
    <property type="entry name" value="AAA"/>
    <property type="match status" value="1"/>
</dbReference>
<keyword evidence="4" id="KW-0067">ATP-binding</keyword>
<dbReference type="InterPro" id="IPR004701">
    <property type="entry name" value="PTS_EIIA_man-typ"/>
</dbReference>
<comment type="caution">
    <text evidence="9">The sequence shown here is derived from an EMBL/GenBank/DDBJ whole genome shotgun (WGS) entry which is preliminary data.</text>
</comment>
<evidence type="ECO:0000313" key="10">
    <source>
        <dbReference type="Proteomes" id="UP000037315"/>
    </source>
</evidence>
<proteinExistence type="predicted"/>
<evidence type="ECO:0000313" key="9">
    <source>
        <dbReference type="EMBL" id="KMV35453.1"/>
    </source>
</evidence>
<dbReference type="GO" id="GO:0006355">
    <property type="term" value="P:regulation of DNA-templated transcription"/>
    <property type="evidence" value="ECO:0007669"/>
    <property type="project" value="InterPro"/>
</dbReference>
<dbReference type="SUPFAM" id="SSF53062">
    <property type="entry name" value="PTS system fructose IIA component-like"/>
    <property type="match status" value="1"/>
</dbReference>
<dbReference type="GO" id="GO:0005524">
    <property type="term" value="F:ATP binding"/>
    <property type="evidence" value="ECO:0007669"/>
    <property type="project" value="UniProtKB-KW"/>
</dbReference>
<dbReference type="CDD" id="cd00006">
    <property type="entry name" value="PTS_IIA_man"/>
    <property type="match status" value="1"/>
</dbReference>
<accession>A0A0J8VPS6</accession>
<dbReference type="STRING" id="1121863.GCA_000621185_03566"/>
<dbReference type="GO" id="GO:0016301">
    <property type="term" value="F:kinase activity"/>
    <property type="evidence" value="ECO:0007669"/>
    <property type="project" value="UniProtKB-KW"/>
</dbReference>
<keyword evidence="2" id="KW-0547">Nucleotide-binding</keyword>
<dbReference type="EMBL" id="LFEJ01000010">
    <property type="protein sequence ID" value="KMV35453.1"/>
    <property type="molecule type" value="Genomic_DNA"/>
</dbReference>
<feature type="domain" description="PTS EIIA type-4" evidence="7">
    <location>
        <begin position="548"/>
        <end position="671"/>
    </location>
</feature>
<dbReference type="Pfam" id="PF00158">
    <property type="entry name" value="Sigma54_activat"/>
    <property type="match status" value="1"/>
</dbReference>
<keyword evidence="1" id="KW-0808">Transferase</keyword>
<dbReference type="InterPro" id="IPR011608">
    <property type="entry name" value="PRD"/>
</dbReference>
<dbReference type="PROSITE" id="PS51096">
    <property type="entry name" value="PTS_EIIA_TYPE_4"/>
    <property type="match status" value="1"/>
</dbReference>
<dbReference type="Gene3D" id="3.40.50.510">
    <property type="entry name" value="Phosphotransferase system, mannose-type IIA component"/>
    <property type="match status" value="1"/>
</dbReference>
<evidence type="ECO:0000259" key="7">
    <source>
        <dbReference type="PROSITE" id="PS51096"/>
    </source>
</evidence>
<feature type="domain" description="PRD" evidence="8">
    <location>
        <begin position="802"/>
        <end position="907"/>
    </location>
</feature>
<dbReference type="PATRIC" id="fig|1656095.3.peg.501"/>
<dbReference type="RefSeq" id="WP_024559897.1">
    <property type="nucleotide sequence ID" value="NZ_LFEJ01000010.1"/>
</dbReference>
<dbReference type="SUPFAM" id="SSF63520">
    <property type="entry name" value="PTS-regulatory domain, PRD"/>
    <property type="match status" value="1"/>
</dbReference>
<evidence type="ECO:0000259" key="6">
    <source>
        <dbReference type="PROSITE" id="PS50045"/>
    </source>
</evidence>
<feature type="coiled-coil region" evidence="5">
    <location>
        <begin position="426"/>
        <end position="453"/>
    </location>
</feature>
<dbReference type="SUPFAM" id="SSF52540">
    <property type="entry name" value="P-loop containing nucleoside triphosphate hydrolases"/>
    <property type="match status" value="1"/>
</dbReference>
<dbReference type="InterPro" id="IPR027417">
    <property type="entry name" value="P-loop_NTPase"/>
</dbReference>
<dbReference type="InterPro" id="IPR033887">
    <property type="entry name" value="PTS_IIA_man"/>
</dbReference>
<gene>
    <name evidence="9" type="ORF">ACH50_06000</name>
</gene>
<keyword evidence="5" id="KW-0175">Coiled coil</keyword>
<dbReference type="AlphaFoldDB" id="A0A0J8VPS6"/>
<dbReference type="PANTHER" id="PTHR32071">
    <property type="entry name" value="TRANSCRIPTIONAL REGULATORY PROTEIN"/>
    <property type="match status" value="1"/>
</dbReference>
<evidence type="ECO:0000256" key="3">
    <source>
        <dbReference type="ARBA" id="ARBA00022777"/>
    </source>
</evidence>
<evidence type="ECO:0000256" key="1">
    <source>
        <dbReference type="ARBA" id="ARBA00022679"/>
    </source>
</evidence>
<dbReference type="PROSITE" id="PS50045">
    <property type="entry name" value="SIGMA54_INTERACT_4"/>
    <property type="match status" value="1"/>
</dbReference>
<keyword evidence="3" id="KW-0418">Kinase</keyword>
<dbReference type="Pfam" id="PF00874">
    <property type="entry name" value="PRD"/>
    <property type="match status" value="1"/>
</dbReference>
<organism evidence="9 10">
    <name type="scientific">Franconibacter pulveris</name>
    <dbReference type="NCBI Taxonomy" id="435910"/>
    <lineage>
        <taxon>Bacteria</taxon>
        <taxon>Pseudomonadati</taxon>
        <taxon>Pseudomonadota</taxon>
        <taxon>Gammaproteobacteria</taxon>
        <taxon>Enterobacterales</taxon>
        <taxon>Enterobacteriaceae</taxon>
        <taxon>Franconibacter</taxon>
    </lineage>
</organism>